<proteinExistence type="predicted"/>
<feature type="region of interest" description="Disordered" evidence="1">
    <location>
        <begin position="1"/>
        <end position="86"/>
    </location>
</feature>
<dbReference type="InParanoid" id="A0A2J6TH16"/>
<gene>
    <name evidence="2" type="ORF">K444DRAFT_610403</name>
</gene>
<feature type="compositionally biased region" description="Basic and acidic residues" evidence="1">
    <location>
        <begin position="66"/>
        <end position="86"/>
    </location>
</feature>
<reference evidence="2 3" key="1">
    <citation type="submission" date="2016-04" db="EMBL/GenBank/DDBJ databases">
        <title>A degradative enzymes factory behind the ericoid mycorrhizal symbiosis.</title>
        <authorList>
            <consortium name="DOE Joint Genome Institute"/>
            <person name="Martino E."/>
            <person name="Morin E."/>
            <person name="Grelet G."/>
            <person name="Kuo A."/>
            <person name="Kohler A."/>
            <person name="Daghino S."/>
            <person name="Barry K."/>
            <person name="Choi C."/>
            <person name="Cichocki N."/>
            <person name="Clum A."/>
            <person name="Copeland A."/>
            <person name="Hainaut M."/>
            <person name="Haridas S."/>
            <person name="Labutti K."/>
            <person name="Lindquist E."/>
            <person name="Lipzen A."/>
            <person name="Khouja H.-R."/>
            <person name="Murat C."/>
            <person name="Ohm R."/>
            <person name="Olson A."/>
            <person name="Spatafora J."/>
            <person name="Veneault-Fourrey C."/>
            <person name="Henrissat B."/>
            <person name="Grigoriev I."/>
            <person name="Martin F."/>
            <person name="Perotto S."/>
        </authorList>
    </citation>
    <scope>NUCLEOTIDE SEQUENCE [LARGE SCALE GENOMIC DNA]</scope>
    <source>
        <strain evidence="2 3">E</strain>
    </source>
</reference>
<dbReference type="OrthoDB" id="10448142at2759"/>
<keyword evidence="3" id="KW-1185">Reference proteome</keyword>
<dbReference type="GeneID" id="36587816"/>
<evidence type="ECO:0000313" key="3">
    <source>
        <dbReference type="Proteomes" id="UP000235371"/>
    </source>
</evidence>
<evidence type="ECO:0000256" key="1">
    <source>
        <dbReference type="SAM" id="MobiDB-lite"/>
    </source>
</evidence>
<evidence type="ECO:0000313" key="2">
    <source>
        <dbReference type="EMBL" id="PMD62326.1"/>
    </source>
</evidence>
<dbReference type="AlphaFoldDB" id="A0A2J6TH16"/>
<sequence>MSDAGAENGSSAGEGDPDSPPRRSSIGDEDLPNHSATESYVEQEETHERIAIGEGTSDPDEAVGNHCEKMKDEIKDADDKLDGAKS</sequence>
<dbReference type="RefSeq" id="XP_024739230.1">
    <property type="nucleotide sequence ID" value="XM_024879739.1"/>
</dbReference>
<feature type="compositionally biased region" description="Low complexity" evidence="1">
    <location>
        <begin position="1"/>
        <end position="14"/>
    </location>
</feature>
<protein>
    <submittedName>
        <fullName evidence="2">Uncharacterized protein</fullName>
    </submittedName>
</protein>
<dbReference type="Proteomes" id="UP000235371">
    <property type="component" value="Unassembled WGS sequence"/>
</dbReference>
<name>A0A2J6TH16_9HELO</name>
<dbReference type="EMBL" id="KZ613783">
    <property type="protein sequence ID" value="PMD62326.1"/>
    <property type="molecule type" value="Genomic_DNA"/>
</dbReference>
<accession>A0A2J6TH16</accession>
<organism evidence="2 3">
    <name type="scientific">Hyaloscypha bicolor E</name>
    <dbReference type="NCBI Taxonomy" id="1095630"/>
    <lineage>
        <taxon>Eukaryota</taxon>
        <taxon>Fungi</taxon>
        <taxon>Dikarya</taxon>
        <taxon>Ascomycota</taxon>
        <taxon>Pezizomycotina</taxon>
        <taxon>Leotiomycetes</taxon>
        <taxon>Helotiales</taxon>
        <taxon>Hyaloscyphaceae</taxon>
        <taxon>Hyaloscypha</taxon>
        <taxon>Hyaloscypha bicolor</taxon>
    </lineage>
</organism>